<evidence type="ECO:0000313" key="2">
    <source>
        <dbReference type="EMBL" id="EYC40367.1"/>
    </source>
</evidence>
<dbReference type="InterPro" id="IPR051697">
    <property type="entry name" value="Patched_domain-protein"/>
</dbReference>
<sequence length="117" mass="12917">MKPDAQSAYLFGKSLAAIGFPLMQCGISTILFVLCLLFVKTYMSEVFVKTMVLVVTLGLIHGLILVPAFLCALTSIYDTFFKNKIWGSQSSIADWFTRKESRPPSLGKISETPSSRS</sequence>
<organism evidence="2 3">
    <name type="scientific">Ancylostoma ceylanicum</name>
    <dbReference type="NCBI Taxonomy" id="53326"/>
    <lineage>
        <taxon>Eukaryota</taxon>
        <taxon>Metazoa</taxon>
        <taxon>Ecdysozoa</taxon>
        <taxon>Nematoda</taxon>
        <taxon>Chromadorea</taxon>
        <taxon>Rhabditida</taxon>
        <taxon>Rhabditina</taxon>
        <taxon>Rhabditomorpha</taxon>
        <taxon>Strongyloidea</taxon>
        <taxon>Ancylostomatidae</taxon>
        <taxon>Ancylostomatinae</taxon>
        <taxon>Ancylostoma</taxon>
    </lineage>
</organism>
<accession>A0A016WM57</accession>
<dbReference type="GO" id="GO:0030659">
    <property type="term" value="C:cytoplasmic vesicle membrane"/>
    <property type="evidence" value="ECO:0007669"/>
    <property type="project" value="TreeGrafter"/>
</dbReference>
<evidence type="ECO:0000256" key="1">
    <source>
        <dbReference type="SAM" id="Phobius"/>
    </source>
</evidence>
<feature type="transmembrane region" description="Helical" evidence="1">
    <location>
        <begin position="51"/>
        <end position="77"/>
    </location>
</feature>
<dbReference type="GO" id="GO:0006897">
    <property type="term" value="P:endocytosis"/>
    <property type="evidence" value="ECO:0007669"/>
    <property type="project" value="TreeGrafter"/>
</dbReference>
<keyword evidence="1" id="KW-1133">Transmembrane helix</keyword>
<feature type="transmembrane region" description="Helical" evidence="1">
    <location>
        <begin position="15"/>
        <end position="39"/>
    </location>
</feature>
<comment type="caution">
    <text evidence="2">The sequence shown here is derived from an EMBL/GenBank/DDBJ whole genome shotgun (WGS) entry which is preliminary data.</text>
</comment>
<reference evidence="3" key="1">
    <citation type="journal article" date="2015" name="Nat. Genet.">
        <title>The genome and transcriptome of the zoonotic hookworm Ancylostoma ceylanicum identify infection-specific gene families.</title>
        <authorList>
            <person name="Schwarz E.M."/>
            <person name="Hu Y."/>
            <person name="Antoshechkin I."/>
            <person name="Miller M.M."/>
            <person name="Sternberg P.W."/>
            <person name="Aroian R.V."/>
        </authorList>
    </citation>
    <scope>NUCLEOTIDE SEQUENCE</scope>
    <source>
        <strain evidence="3">HY135</strain>
    </source>
</reference>
<keyword evidence="1" id="KW-0812">Transmembrane</keyword>
<keyword evidence="1" id="KW-0472">Membrane</keyword>
<keyword evidence="3" id="KW-1185">Reference proteome</keyword>
<dbReference type="PANTHER" id="PTHR10796">
    <property type="entry name" value="PATCHED-RELATED"/>
    <property type="match status" value="1"/>
</dbReference>
<dbReference type="GO" id="GO:0005886">
    <property type="term" value="C:plasma membrane"/>
    <property type="evidence" value="ECO:0007669"/>
    <property type="project" value="TreeGrafter"/>
</dbReference>
<dbReference type="AlphaFoldDB" id="A0A016WM57"/>
<proteinExistence type="predicted"/>
<dbReference type="OrthoDB" id="6510177at2759"/>
<dbReference type="Gene3D" id="1.20.1640.10">
    <property type="entry name" value="Multidrug efflux transporter AcrB transmembrane domain"/>
    <property type="match status" value="1"/>
</dbReference>
<dbReference type="Proteomes" id="UP000024635">
    <property type="component" value="Unassembled WGS sequence"/>
</dbReference>
<gene>
    <name evidence="2" type="primary">Acey_s0617.g697</name>
    <name evidence="2" type="ORF">Y032_0617g697</name>
</gene>
<evidence type="ECO:0000313" key="3">
    <source>
        <dbReference type="Proteomes" id="UP000024635"/>
    </source>
</evidence>
<evidence type="ECO:0008006" key="4">
    <source>
        <dbReference type="Google" id="ProtNLM"/>
    </source>
</evidence>
<protein>
    <recommendedName>
        <fullName evidence="4">SSD domain-containing protein</fullName>
    </recommendedName>
</protein>
<dbReference type="GO" id="GO:0018996">
    <property type="term" value="P:molting cycle, collagen and cuticulin-based cuticle"/>
    <property type="evidence" value="ECO:0007669"/>
    <property type="project" value="TreeGrafter"/>
</dbReference>
<dbReference type="EMBL" id="JARK01000217">
    <property type="protein sequence ID" value="EYC40367.1"/>
    <property type="molecule type" value="Genomic_DNA"/>
</dbReference>
<name>A0A016WM57_9BILA</name>
<dbReference type="PANTHER" id="PTHR10796:SF95">
    <property type="entry name" value="SSD DOMAIN-CONTAINING PROTEIN"/>
    <property type="match status" value="1"/>
</dbReference>